<dbReference type="EMBL" id="CAACVG010013671">
    <property type="protein sequence ID" value="VEN62237.1"/>
    <property type="molecule type" value="Genomic_DNA"/>
</dbReference>
<evidence type="ECO:0000313" key="1">
    <source>
        <dbReference type="EMBL" id="VEN62237.1"/>
    </source>
</evidence>
<dbReference type="OrthoDB" id="6785416at2759"/>
<reference evidence="1 2" key="1">
    <citation type="submission" date="2019-01" db="EMBL/GenBank/DDBJ databases">
        <authorList>
            <person name="Sayadi A."/>
        </authorList>
    </citation>
    <scope>NUCLEOTIDE SEQUENCE [LARGE SCALE GENOMIC DNA]</scope>
</reference>
<name>A0A653DPR3_CALMS</name>
<dbReference type="AlphaFoldDB" id="A0A653DPR3"/>
<dbReference type="Proteomes" id="UP000410492">
    <property type="component" value="Unassembled WGS sequence"/>
</dbReference>
<accession>A0A653DPR3</accession>
<proteinExistence type="predicted"/>
<sequence length="81" mass="9614">MQLWKTVYINTSYMLNSILFKNNHHFKDNTSYILNFILCEKNHHFKSIDIHYTSSPLFTLCTLLETVYICGKQYTLTLVTC</sequence>
<organism evidence="1 2">
    <name type="scientific">Callosobruchus maculatus</name>
    <name type="common">Southern cowpea weevil</name>
    <name type="synonym">Pulse bruchid</name>
    <dbReference type="NCBI Taxonomy" id="64391"/>
    <lineage>
        <taxon>Eukaryota</taxon>
        <taxon>Metazoa</taxon>
        <taxon>Ecdysozoa</taxon>
        <taxon>Arthropoda</taxon>
        <taxon>Hexapoda</taxon>
        <taxon>Insecta</taxon>
        <taxon>Pterygota</taxon>
        <taxon>Neoptera</taxon>
        <taxon>Endopterygota</taxon>
        <taxon>Coleoptera</taxon>
        <taxon>Polyphaga</taxon>
        <taxon>Cucujiformia</taxon>
        <taxon>Chrysomeloidea</taxon>
        <taxon>Chrysomelidae</taxon>
        <taxon>Bruchinae</taxon>
        <taxon>Bruchini</taxon>
        <taxon>Callosobruchus</taxon>
    </lineage>
</organism>
<gene>
    <name evidence="1" type="ORF">CALMAC_LOCUS19394</name>
</gene>
<keyword evidence="2" id="KW-1185">Reference proteome</keyword>
<evidence type="ECO:0000313" key="2">
    <source>
        <dbReference type="Proteomes" id="UP000410492"/>
    </source>
</evidence>
<protein>
    <submittedName>
        <fullName evidence="1">Uncharacterized protein</fullName>
    </submittedName>
</protein>